<dbReference type="EMBL" id="MT143138">
    <property type="protein sequence ID" value="QJA93298.1"/>
    <property type="molecule type" value="Genomic_DNA"/>
</dbReference>
<evidence type="ECO:0000313" key="3">
    <source>
        <dbReference type="EMBL" id="QJA93298.1"/>
    </source>
</evidence>
<evidence type="ECO:0000313" key="2">
    <source>
        <dbReference type="EMBL" id="QJA83880.1"/>
    </source>
</evidence>
<evidence type="ECO:0000313" key="1">
    <source>
        <dbReference type="EMBL" id="QJA55116.1"/>
    </source>
</evidence>
<accession>A0A6H2A4I8</accession>
<gene>
    <name evidence="2" type="ORF">MM415A00246_0002</name>
    <name evidence="3" type="ORF">MM415B04276_0009</name>
    <name evidence="1" type="ORF">TM448A06935_0001</name>
</gene>
<name>A0A6H2A4I8_9ZZZZ</name>
<dbReference type="EMBL" id="MT144569">
    <property type="protein sequence ID" value="QJA55116.1"/>
    <property type="molecule type" value="Genomic_DNA"/>
</dbReference>
<proteinExistence type="predicted"/>
<dbReference type="AlphaFoldDB" id="A0A6H2A4I8"/>
<organism evidence="1">
    <name type="scientific">viral metagenome</name>
    <dbReference type="NCBI Taxonomy" id="1070528"/>
    <lineage>
        <taxon>unclassified sequences</taxon>
        <taxon>metagenomes</taxon>
        <taxon>organismal metagenomes</taxon>
    </lineage>
</organism>
<sequence>MNKMDNLSDADTQIATIIQALQHLFPNGHSSFIPICIEEMELHSRKNYDYAHGGNPLGNFYRVAEWLGQYSEFLKHPMVIALIYAAKQIDDVLWMISQGYEGQVEGIESRLGDVSVYSKLARILHKEETKNCD</sequence>
<reference evidence="1" key="1">
    <citation type="submission" date="2020-03" db="EMBL/GenBank/DDBJ databases">
        <title>The deep terrestrial virosphere.</title>
        <authorList>
            <person name="Holmfeldt K."/>
            <person name="Nilsson E."/>
            <person name="Simone D."/>
            <person name="Lopez-Fernandez M."/>
            <person name="Wu X."/>
            <person name="de Brujin I."/>
            <person name="Lundin D."/>
            <person name="Andersson A."/>
            <person name="Bertilsson S."/>
            <person name="Dopson M."/>
        </authorList>
    </citation>
    <scope>NUCLEOTIDE SEQUENCE</scope>
    <source>
        <strain evidence="2">MM415A00246</strain>
        <strain evidence="3">MM415B04276</strain>
        <strain evidence="1">TM448A06935</strain>
    </source>
</reference>
<dbReference type="EMBL" id="MT142520">
    <property type="protein sequence ID" value="QJA83880.1"/>
    <property type="molecule type" value="Genomic_DNA"/>
</dbReference>
<protein>
    <submittedName>
        <fullName evidence="1">Uncharacterized protein</fullName>
    </submittedName>
</protein>